<accession>A0A1W1VV70</accession>
<evidence type="ECO:0000313" key="2">
    <source>
        <dbReference type="EMBL" id="SMB97226.1"/>
    </source>
</evidence>
<keyword evidence="1" id="KW-0732">Signal</keyword>
<dbReference type="RefSeq" id="WP_139807157.1">
    <property type="nucleotide sequence ID" value="NZ_FWWU01000010.1"/>
</dbReference>
<dbReference type="OrthoDB" id="68992at2"/>
<gene>
    <name evidence="2" type="ORF">SAMN00790413_06425</name>
</gene>
<sequence>MKRTLMTPAVLAHPSAACASQVAGAWPHGRWSRVIGGRAAQMAWEVVDDSQRTCSGDVCSASSGVGVRGRFRDGSGPWVKPIHRSAAGTELHFTCAGNNTRWFLRYDATRTANGNTVWRGNPSPEYSPGEGLSRWAVRQVRSPGTSHGSATLGVTASPYALRMTASVLTWRATP</sequence>
<dbReference type="Pfam" id="PF19469">
    <property type="entry name" value="DUF6006"/>
    <property type="match status" value="1"/>
</dbReference>
<feature type="signal peptide" evidence="1">
    <location>
        <begin position="1"/>
        <end position="19"/>
    </location>
</feature>
<organism evidence="2 3">
    <name type="scientific">Deinococcus hopiensis KR-140</name>
    <dbReference type="NCBI Taxonomy" id="695939"/>
    <lineage>
        <taxon>Bacteria</taxon>
        <taxon>Thermotogati</taxon>
        <taxon>Deinococcota</taxon>
        <taxon>Deinococci</taxon>
        <taxon>Deinococcales</taxon>
        <taxon>Deinococcaceae</taxon>
        <taxon>Deinococcus</taxon>
    </lineage>
</organism>
<evidence type="ECO:0000256" key="1">
    <source>
        <dbReference type="SAM" id="SignalP"/>
    </source>
</evidence>
<reference evidence="2 3" key="1">
    <citation type="submission" date="2017-04" db="EMBL/GenBank/DDBJ databases">
        <authorList>
            <person name="Afonso C.L."/>
            <person name="Miller P.J."/>
            <person name="Scott M.A."/>
            <person name="Spackman E."/>
            <person name="Goraichik I."/>
            <person name="Dimitrov K.M."/>
            <person name="Suarez D.L."/>
            <person name="Swayne D.E."/>
        </authorList>
    </citation>
    <scope>NUCLEOTIDE SEQUENCE [LARGE SCALE GENOMIC DNA]</scope>
    <source>
        <strain evidence="2 3">KR-140</strain>
    </source>
</reference>
<proteinExistence type="predicted"/>
<dbReference type="InterPro" id="IPR046048">
    <property type="entry name" value="DUF6006"/>
</dbReference>
<dbReference type="Proteomes" id="UP000192582">
    <property type="component" value="Unassembled WGS sequence"/>
</dbReference>
<protein>
    <submittedName>
        <fullName evidence="2">Uncharacterized protein</fullName>
    </submittedName>
</protein>
<keyword evidence="3" id="KW-1185">Reference proteome</keyword>
<dbReference type="AlphaFoldDB" id="A0A1W1VV70"/>
<name>A0A1W1VV70_9DEIO</name>
<feature type="chain" id="PRO_5013162053" evidence="1">
    <location>
        <begin position="20"/>
        <end position="174"/>
    </location>
</feature>
<dbReference type="EMBL" id="FWWU01000010">
    <property type="protein sequence ID" value="SMB97226.1"/>
    <property type="molecule type" value="Genomic_DNA"/>
</dbReference>
<evidence type="ECO:0000313" key="3">
    <source>
        <dbReference type="Proteomes" id="UP000192582"/>
    </source>
</evidence>